<proteinExistence type="predicted"/>
<evidence type="ECO:0000313" key="2">
    <source>
        <dbReference type="Proteomes" id="UP000683116"/>
    </source>
</evidence>
<keyword evidence="2" id="KW-1185">Reference proteome</keyword>
<sequence length="58" mass="6678">MKEFTESMPFVIFFMSVTVLLQSFTNERVTNGFLLLVLMSMVVTNSGKFIKLLNEVRV</sequence>
<dbReference type="Proteomes" id="UP000683116">
    <property type="component" value="Segment"/>
</dbReference>
<organism evidence="1 2">
    <name type="scientific">Bacillus phage Sole</name>
    <dbReference type="NCBI Taxonomy" id="1260287"/>
    <lineage>
        <taxon>Viruses</taxon>
        <taxon>Varidnaviria</taxon>
        <taxon>Bamfordvirae</taxon>
        <taxon>Preplasmiviricota</taxon>
        <taxon>Prepoliviricotina</taxon>
        <taxon>Tectiliviricetes</taxon>
        <taxon>Kalamavirales</taxon>
        <taxon>Tectiviridae</taxon>
        <taxon>Betatectivirus</taxon>
        <taxon>Betatectivirus sole</taxon>
    </lineage>
</organism>
<name>A0A8E8PC14_9VIRU</name>
<gene>
    <name evidence="1" type="ORF">Sole_gp22</name>
</gene>
<accession>A0A8E8PC14</accession>
<evidence type="ECO:0000313" key="1">
    <source>
        <dbReference type="EMBL" id="QWE49674.1"/>
    </source>
</evidence>
<protein>
    <submittedName>
        <fullName evidence="1">Uncharacterized protein</fullName>
    </submittedName>
</protein>
<dbReference type="EMBL" id="MZ089979">
    <property type="protein sequence ID" value="QWE49674.1"/>
    <property type="molecule type" value="Genomic_DNA"/>
</dbReference>
<reference evidence="1" key="1">
    <citation type="submission" date="2021-05" db="EMBL/GenBank/DDBJ databases">
        <title>Comparative Genomics of Plasmidial Prophages Sato and Sole Expands the Genetic Diversity found in the Genus Betatectivirus.</title>
        <authorList>
            <person name="Gillis A."/>
            <person name="Hock L."/>
            <person name="Mahillon J."/>
        </authorList>
    </citation>
    <scope>NUCLEOTIDE SEQUENCE</scope>
    <source>
        <strain evidence="1">Sole</strain>
    </source>
</reference>